<proteinExistence type="predicted"/>
<feature type="repeat" description="WD" evidence="3">
    <location>
        <begin position="821"/>
        <end position="856"/>
    </location>
</feature>
<dbReference type="GO" id="GO:0005634">
    <property type="term" value="C:nucleus"/>
    <property type="evidence" value="ECO:0007669"/>
    <property type="project" value="TreeGrafter"/>
</dbReference>
<sequence>MESTIIFPSPNWFKSSVLAVSSDGWLVYGGPTTSLCILRPLKNVSNSEQCYQTAHLSRAHGEKIICVTISPEWPEKRSIVTGSPDGVVKQWSLTEVNKSIRIKFDQSHEIHKNENEEVVGVGYSNENIVITVGSFGNMTLWDTTSNVVKMFDKFLKNFKPTCLACSPHLLLNVAVGTKQGIIFVLDLNGKGKILYKVRGQNEETINVSWCPQYEVHVKKTLDVTEVKSNLVDRLAKIRLEGTDEKLNKSGLAKDLPDDSFNDSIVQEDDMFDIYKDHEEDEFGHKKYKPEIIRVRCHEEKKEDSDFLADCLKLKKDLLDRKNAPEESIESLVNALDNAHVDDSNSEAKSEEGSDTAEVNKENSADTVAVEERGCHTHKHLLASIGKLGSVRIWSKTGKLVGSCAVTTSNSKNFKTKIPGWATLNWYRPNMLLIADGKSQLLTCNPLKVDSKNKLHWTVEHALHKRGLHCIATNAPRLIKVTDSNRKTDGAKSKCENIIEDLDENFKDCVIWTTAQDRSIVCYSVEKHECIAMYNSCGGYVYCIDPCPYDARQYALSMGDGAVRVWETDTIEDDNTKLSNGKVRMYWQNVQGKVLTIAWHPTRENILAFATAESRIGLIDTGGKSDKAARLLHVALRGGIYSLCWGKDDNLYACGGGELVQYATRSTEETTSINVEVEGIKWNLSFVSFDVRGILVGSLVGGIAILDPDTHQLVVATFVFSKIIHNMQWHPQQTSSSSEDSPYQNLIAVSSLDKQHTVAILEYKENIEGGPKLQLSKMLSGHKGPVLNVVWNPHLEQYLLSSAQDATVRVWDVVAGVCTHIFGGHSYSSIGVAWSSFPELSTTVLSGGADYNVRLWDCKDFPADTFEEIKHDYTIKEKKEKKKKKANKTEEEETSQEVDNTATILTQDNIVKGQKKFLLTTIGRQMYPLNAVKLSKLAKQMLRSDILNTDKEDLGCRDDFIKIFGNTNDINAVLDMEMENHLAEERLSSWIILSVIRGDMAGMVEFATKRDLLCPFLVSLAPCVSFKYWKDTMQLYLAQIDRKVAKGEADKITGGLDFGGVIYRKVCLLLSVHDVKGAVNVLTEARLFQAAYVLSRTRHMDSIAEETLKKWAVDSYENGMYPLAAFCYIALCDPNQAAIVLSKINSEEYLSLAAHLAKIAGQSTFAEHIDDKLQQIHNGENGKTENLKPLPTRAELVIEKDAKEN</sequence>
<dbReference type="InterPro" id="IPR056432">
    <property type="entry name" value="Beta-prop_GEMI5_1st"/>
</dbReference>
<evidence type="ECO:0000259" key="7">
    <source>
        <dbReference type="Pfam" id="PF23775"/>
    </source>
</evidence>
<evidence type="ECO:0000313" key="8">
    <source>
        <dbReference type="EMBL" id="CAK1551614.1"/>
    </source>
</evidence>
<dbReference type="InterPro" id="IPR056424">
    <property type="entry name" value="Beta-prop_GEMI5_2nd"/>
</dbReference>
<dbReference type="InterPro" id="IPR056421">
    <property type="entry name" value="TPR_GEMI5"/>
</dbReference>
<feature type="region of interest" description="Disordered" evidence="4">
    <location>
        <begin position="339"/>
        <end position="361"/>
    </location>
</feature>
<feature type="region of interest" description="Disordered" evidence="4">
    <location>
        <begin position="876"/>
        <end position="897"/>
    </location>
</feature>
<evidence type="ECO:0000256" key="1">
    <source>
        <dbReference type="ARBA" id="ARBA00022574"/>
    </source>
</evidence>
<evidence type="ECO:0000313" key="9">
    <source>
        <dbReference type="Proteomes" id="UP001497472"/>
    </source>
</evidence>
<gene>
    <name evidence="8" type="ORF">LNINA_LOCUS10736</name>
</gene>
<evidence type="ECO:0000256" key="4">
    <source>
        <dbReference type="SAM" id="MobiDB-lite"/>
    </source>
</evidence>
<evidence type="ECO:0000259" key="6">
    <source>
        <dbReference type="Pfam" id="PF23774"/>
    </source>
</evidence>
<keyword evidence="1 3" id="KW-0853">WD repeat</keyword>
<accession>A0AAV1JT89</accession>
<dbReference type="AlphaFoldDB" id="A0AAV1JT89"/>
<dbReference type="Pfam" id="PF23774">
    <property type="entry name" value="TPR_GEMI5"/>
    <property type="match status" value="1"/>
</dbReference>
<dbReference type="PROSITE" id="PS50294">
    <property type="entry name" value="WD_REPEATS_REGION"/>
    <property type="match status" value="1"/>
</dbReference>
<name>A0AAV1JT89_9NEOP</name>
<dbReference type="GO" id="GO:0000387">
    <property type="term" value="P:spliceosomal snRNP assembly"/>
    <property type="evidence" value="ECO:0007669"/>
    <property type="project" value="TreeGrafter"/>
</dbReference>
<reference evidence="8 9" key="1">
    <citation type="submission" date="2023-11" db="EMBL/GenBank/DDBJ databases">
        <authorList>
            <person name="Okamura Y."/>
        </authorList>
    </citation>
    <scope>NUCLEOTIDE SEQUENCE [LARGE SCALE GENOMIC DNA]</scope>
</reference>
<feature type="domain" description="Gem-associated protein 5 second beta-propeller" evidence="7">
    <location>
        <begin position="547"/>
        <end position="847"/>
    </location>
</feature>
<keyword evidence="9" id="KW-1185">Reference proteome</keyword>
<dbReference type="PANTHER" id="PTHR46362:SF1">
    <property type="entry name" value="GEM-ASSOCIATED PROTEIN 5"/>
    <property type="match status" value="1"/>
</dbReference>
<dbReference type="PROSITE" id="PS50082">
    <property type="entry name" value="WD_REPEATS_2"/>
    <property type="match status" value="3"/>
</dbReference>
<dbReference type="Pfam" id="PF23770">
    <property type="entry name" value="Beta-prop_RIG_1st"/>
    <property type="match status" value="1"/>
</dbReference>
<dbReference type="EMBL" id="CAVLEF010000132">
    <property type="protein sequence ID" value="CAK1551614.1"/>
    <property type="molecule type" value="Genomic_DNA"/>
</dbReference>
<evidence type="ECO:0008006" key="10">
    <source>
        <dbReference type="Google" id="ProtNLM"/>
    </source>
</evidence>
<feature type="repeat" description="WD" evidence="3">
    <location>
        <begin position="57"/>
        <end position="101"/>
    </location>
</feature>
<evidence type="ECO:0000259" key="5">
    <source>
        <dbReference type="Pfam" id="PF23770"/>
    </source>
</evidence>
<dbReference type="InterPro" id="IPR019775">
    <property type="entry name" value="WD40_repeat_CS"/>
</dbReference>
<dbReference type="PROSITE" id="PS00678">
    <property type="entry name" value="WD_REPEATS_1"/>
    <property type="match status" value="1"/>
</dbReference>
<dbReference type="GO" id="GO:0003730">
    <property type="term" value="F:mRNA 3'-UTR binding"/>
    <property type="evidence" value="ECO:0007669"/>
    <property type="project" value="TreeGrafter"/>
</dbReference>
<dbReference type="GO" id="GO:0032797">
    <property type="term" value="C:SMN complex"/>
    <property type="evidence" value="ECO:0007669"/>
    <property type="project" value="TreeGrafter"/>
</dbReference>
<dbReference type="SUPFAM" id="SSF50998">
    <property type="entry name" value="Quinoprotein alcohol dehydrogenase-like"/>
    <property type="match status" value="1"/>
</dbReference>
<dbReference type="Proteomes" id="UP001497472">
    <property type="component" value="Unassembled WGS sequence"/>
</dbReference>
<evidence type="ECO:0000256" key="3">
    <source>
        <dbReference type="PROSITE-ProRule" id="PRU00221"/>
    </source>
</evidence>
<dbReference type="InterPro" id="IPR036322">
    <property type="entry name" value="WD40_repeat_dom_sf"/>
</dbReference>
<evidence type="ECO:0000256" key="2">
    <source>
        <dbReference type="ARBA" id="ARBA00022737"/>
    </source>
</evidence>
<feature type="domain" description="Gem-associated protein 5 TPR" evidence="6">
    <location>
        <begin position="961"/>
        <end position="1174"/>
    </location>
</feature>
<feature type="repeat" description="WD" evidence="3">
    <location>
        <begin position="778"/>
        <end position="812"/>
    </location>
</feature>
<feature type="domain" description="Gem-associated protein 5 first beta-propeller" evidence="5">
    <location>
        <begin position="113"/>
        <end position="364"/>
    </location>
</feature>
<protein>
    <recommendedName>
        <fullName evidence="10">Gem-associated protein 5</fullName>
    </recommendedName>
</protein>
<dbReference type="InterPro" id="IPR015943">
    <property type="entry name" value="WD40/YVTN_repeat-like_dom_sf"/>
</dbReference>
<dbReference type="InterPro" id="IPR001680">
    <property type="entry name" value="WD40_rpt"/>
</dbReference>
<dbReference type="SMART" id="SM00320">
    <property type="entry name" value="WD40"/>
    <property type="match status" value="8"/>
</dbReference>
<dbReference type="PANTHER" id="PTHR46362">
    <property type="entry name" value="GEM-ASSOCIATED PROTEIN 5"/>
    <property type="match status" value="1"/>
</dbReference>
<dbReference type="SUPFAM" id="SSF50978">
    <property type="entry name" value="WD40 repeat-like"/>
    <property type="match status" value="1"/>
</dbReference>
<dbReference type="InterPro" id="IPR011047">
    <property type="entry name" value="Quinoprotein_ADH-like_sf"/>
</dbReference>
<organism evidence="8 9">
    <name type="scientific">Leptosia nina</name>
    <dbReference type="NCBI Taxonomy" id="320188"/>
    <lineage>
        <taxon>Eukaryota</taxon>
        <taxon>Metazoa</taxon>
        <taxon>Ecdysozoa</taxon>
        <taxon>Arthropoda</taxon>
        <taxon>Hexapoda</taxon>
        <taxon>Insecta</taxon>
        <taxon>Pterygota</taxon>
        <taxon>Neoptera</taxon>
        <taxon>Endopterygota</taxon>
        <taxon>Lepidoptera</taxon>
        <taxon>Glossata</taxon>
        <taxon>Ditrysia</taxon>
        <taxon>Papilionoidea</taxon>
        <taxon>Pieridae</taxon>
        <taxon>Pierinae</taxon>
        <taxon>Leptosia</taxon>
    </lineage>
</organism>
<dbReference type="InterPro" id="IPR052640">
    <property type="entry name" value="Gemin-5"/>
</dbReference>
<comment type="caution">
    <text evidence="8">The sequence shown here is derived from an EMBL/GenBank/DDBJ whole genome shotgun (WGS) entry which is preliminary data.</text>
</comment>
<dbReference type="Pfam" id="PF23775">
    <property type="entry name" value="Beta-prop_RIG_2nd"/>
    <property type="match status" value="1"/>
</dbReference>
<keyword evidence="2" id="KW-0677">Repeat</keyword>
<dbReference type="Gene3D" id="2.130.10.10">
    <property type="entry name" value="YVTN repeat-like/Quinoprotein amine dehydrogenase"/>
    <property type="match status" value="2"/>
</dbReference>